<keyword evidence="5" id="KW-0443">Lipid metabolism</keyword>
<evidence type="ECO:0000256" key="1">
    <source>
        <dbReference type="ARBA" id="ARBA00004127"/>
    </source>
</evidence>
<comment type="caution">
    <text evidence="9">The sequence shown here is derived from an EMBL/GenBank/DDBJ whole genome shotgun (WGS) entry which is preliminary data.</text>
</comment>
<name>V5BRK5_9GAMM</name>
<feature type="transmembrane region" description="Helical" evidence="7">
    <location>
        <begin position="26"/>
        <end position="43"/>
    </location>
</feature>
<feature type="domain" description="Fatty acid hydroxylase" evidence="8">
    <location>
        <begin position="105"/>
        <end position="239"/>
    </location>
</feature>
<feature type="transmembrane region" description="Helical" evidence="7">
    <location>
        <begin position="100"/>
        <end position="118"/>
    </location>
</feature>
<keyword evidence="2 7" id="KW-0812">Transmembrane</keyword>
<keyword evidence="10" id="KW-1185">Reference proteome</keyword>
<dbReference type="GO" id="GO:0005506">
    <property type="term" value="F:iron ion binding"/>
    <property type="evidence" value="ECO:0007669"/>
    <property type="project" value="InterPro"/>
</dbReference>
<keyword evidence="3 7" id="KW-1133">Transmembrane helix</keyword>
<evidence type="ECO:0000256" key="3">
    <source>
        <dbReference type="ARBA" id="ARBA00022989"/>
    </source>
</evidence>
<sequence>MLYEFYAKSLLTLPSMTWSGELTNELAAFSLLLCLVGLSNLEVRFPKIPHSAKQSRQSYRTNISLFVFNNLLMAVCSVSTLFVVAAKYSGYGPLNEITNPGLKALLAFLAIDLLLYVWHQACHRLDALWMFHRVHHNDPYLNASTAFRLHFVEIFITNALKALLIVMLGIDKMLVLTIETLVTLCIIFHHTNIGFKYERILGCVMVVPFIHRVHHSTERSEHDRNYGAVLSIWDRLFGTYSEVEPNALGIKGKSPMDFLSLIKFGFATESPVVARPDNLDVMIAEAAYYRAEKRHFYPGYEMRDWLEAKKDISNQLYGNKIRKNNSFWQNISDSCHWMFANFKNLQSNLQWH</sequence>
<gene>
    <name evidence="9" type="ORF">MGMO_143c00080</name>
</gene>
<dbReference type="AlphaFoldDB" id="V5BRK5"/>
<dbReference type="eggNOG" id="COG3000">
    <property type="taxonomic scope" value="Bacteria"/>
</dbReference>
<evidence type="ECO:0000256" key="6">
    <source>
        <dbReference type="ARBA" id="ARBA00023136"/>
    </source>
</evidence>
<dbReference type="Pfam" id="PF04116">
    <property type="entry name" value="FA_hydroxylase"/>
    <property type="match status" value="1"/>
</dbReference>
<dbReference type="GO" id="GO:0050479">
    <property type="term" value="F:glyceryl-ether monooxygenase activity"/>
    <property type="evidence" value="ECO:0007669"/>
    <property type="project" value="TreeGrafter"/>
</dbReference>
<accession>V5BRK5</accession>
<dbReference type="STRING" id="1116472.MGMO_143c00080"/>
<proteinExistence type="predicted"/>
<evidence type="ECO:0000313" key="10">
    <source>
        <dbReference type="Proteomes" id="UP000017842"/>
    </source>
</evidence>
<evidence type="ECO:0000256" key="5">
    <source>
        <dbReference type="ARBA" id="ARBA00023098"/>
    </source>
</evidence>
<protein>
    <submittedName>
        <fullName evidence="9">Fatty acid hydroxylase</fullName>
    </submittedName>
</protein>
<dbReference type="InterPro" id="IPR021327">
    <property type="entry name" value="DUF2934"/>
</dbReference>
<dbReference type="EMBL" id="AYLO01000132">
    <property type="protein sequence ID" value="ESS68807.1"/>
    <property type="molecule type" value="Genomic_DNA"/>
</dbReference>
<dbReference type="RefSeq" id="WP_023496143.1">
    <property type="nucleotide sequence ID" value="NZ_AYLO01000132.1"/>
</dbReference>
<dbReference type="GO" id="GO:0016020">
    <property type="term" value="C:membrane"/>
    <property type="evidence" value="ECO:0007669"/>
    <property type="project" value="GOC"/>
</dbReference>
<organism evidence="9 10">
    <name type="scientific">Methyloglobulus morosus KoM1</name>
    <dbReference type="NCBI Taxonomy" id="1116472"/>
    <lineage>
        <taxon>Bacteria</taxon>
        <taxon>Pseudomonadati</taxon>
        <taxon>Pseudomonadota</taxon>
        <taxon>Gammaproteobacteria</taxon>
        <taxon>Methylococcales</taxon>
        <taxon>Methylococcaceae</taxon>
        <taxon>Methyloglobulus</taxon>
    </lineage>
</organism>
<dbReference type="PANTHER" id="PTHR21624">
    <property type="entry name" value="STEROL DESATURASE-RELATED PROTEIN"/>
    <property type="match status" value="1"/>
</dbReference>
<comment type="subcellular location">
    <subcellularLocation>
        <location evidence="1">Endomembrane system</location>
        <topology evidence="1">Multi-pass membrane protein</topology>
    </subcellularLocation>
</comment>
<dbReference type="Pfam" id="PF11154">
    <property type="entry name" value="DUF2934"/>
    <property type="match status" value="1"/>
</dbReference>
<evidence type="ECO:0000256" key="7">
    <source>
        <dbReference type="SAM" id="Phobius"/>
    </source>
</evidence>
<feature type="transmembrane region" description="Helical" evidence="7">
    <location>
        <begin position="63"/>
        <end position="88"/>
    </location>
</feature>
<evidence type="ECO:0000256" key="2">
    <source>
        <dbReference type="ARBA" id="ARBA00022692"/>
    </source>
</evidence>
<keyword evidence="4" id="KW-0560">Oxidoreductase</keyword>
<evidence type="ECO:0000256" key="4">
    <source>
        <dbReference type="ARBA" id="ARBA00023002"/>
    </source>
</evidence>
<dbReference type="PANTHER" id="PTHR21624:SF1">
    <property type="entry name" value="ALKYLGLYCEROL MONOOXYGENASE"/>
    <property type="match status" value="1"/>
</dbReference>
<reference evidence="9 10" key="1">
    <citation type="journal article" date="2013" name="Genome Announc.">
        <title>Draft Genome Sequence of the Methanotrophic Gammaproteobacterium Methyloglobulus morosus DSM 22980 Strain KoM1.</title>
        <authorList>
            <person name="Poehlein A."/>
            <person name="Deutzmann J.S."/>
            <person name="Daniel R."/>
            <person name="Simeonova D.D."/>
        </authorList>
    </citation>
    <scope>NUCLEOTIDE SEQUENCE [LARGE SCALE GENOMIC DNA]</scope>
    <source>
        <strain evidence="9 10">KoM1</strain>
    </source>
</reference>
<feature type="transmembrane region" description="Helical" evidence="7">
    <location>
        <begin position="162"/>
        <end position="189"/>
    </location>
</feature>
<dbReference type="Proteomes" id="UP000017842">
    <property type="component" value="Unassembled WGS sequence"/>
</dbReference>
<keyword evidence="6 7" id="KW-0472">Membrane</keyword>
<dbReference type="GO" id="GO:0006643">
    <property type="term" value="P:membrane lipid metabolic process"/>
    <property type="evidence" value="ECO:0007669"/>
    <property type="project" value="TreeGrafter"/>
</dbReference>
<evidence type="ECO:0000313" key="9">
    <source>
        <dbReference type="EMBL" id="ESS68807.1"/>
    </source>
</evidence>
<evidence type="ECO:0000259" key="8">
    <source>
        <dbReference type="Pfam" id="PF04116"/>
    </source>
</evidence>
<dbReference type="InterPro" id="IPR006694">
    <property type="entry name" value="Fatty_acid_hydroxylase"/>
</dbReference>
<dbReference type="GO" id="GO:0008610">
    <property type="term" value="P:lipid biosynthetic process"/>
    <property type="evidence" value="ECO:0007669"/>
    <property type="project" value="InterPro"/>
</dbReference>
<dbReference type="InterPro" id="IPR051689">
    <property type="entry name" value="Sterol_desaturase/TMEM195"/>
</dbReference>
<dbReference type="GO" id="GO:0012505">
    <property type="term" value="C:endomembrane system"/>
    <property type="evidence" value="ECO:0007669"/>
    <property type="project" value="UniProtKB-SubCell"/>
</dbReference>